<gene>
    <name evidence="7" type="ORF">VVD49_08310</name>
</gene>
<feature type="transmembrane region" description="Helical" evidence="6">
    <location>
        <begin position="194"/>
        <end position="213"/>
    </location>
</feature>
<comment type="caution">
    <text evidence="7">The sequence shown here is derived from an EMBL/GenBank/DDBJ whole genome shotgun (WGS) entry which is preliminary data.</text>
</comment>
<organism evidence="7 8">
    <name type="scientific">Uliginosibacterium silvisoli</name>
    <dbReference type="NCBI Taxonomy" id="3114758"/>
    <lineage>
        <taxon>Bacteria</taxon>
        <taxon>Pseudomonadati</taxon>
        <taxon>Pseudomonadota</taxon>
        <taxon>Betaproteobacteria</taxon>
        <taxon>Rhodocyclales</taxon>
        <taxon>Zoogloeaceae</taxon>
        <taxon>Uliginosibacterium</taxon>
    </lineage>
</organism>
<keyword evidence="2" id="KW-1003">Cell membrane</keyword>
<feature type="transmembrane region" description="Helical" evidence="6">
    <location>
        <begin position="98"/>
        <end position="117"/>
    </location>
</feature>
<feature type="transmembrane region" description="Helical" evidence="6">
    <location>
        <begin position="6"/>
        <end position="26"/>
    </location>
</feature>
<feature type="transmembrane region" description="Helical" evidence="6">
    <location>
        <begin position="38"/>
        <end position="59"/>
    </location>
</feature>
<evidence type="ECO:0000256" key="3">
    <source>
        <dbReference type="ARBA" id="ARBA00022692"/>
    </source>
</evidence>
<evidence type="ECO:0000256" key="1">
    <source>
        <dbReference type="ARBA" id="ARBA00004651"/>
    </source>
</evidence>
<evidence type="ECO:0000313" key="7">
    <source>
        <dbReference type="EMBL" id="MEC5385723.1"/>
    </source>
</evidence>
<dbReference type="EMBL" id="JAYXHS010000001">
    <property type="protein sequence ID" value="MEC5385723.1"/>
    <property type="molecule type" value="Genomic_DNA"/>
</dbReference>
<dbReference type="PANTHER" id="PTHR43370">
    <property type="entry name" value="SUGAR ABC TRANSPORTER INTEGRAL MEMBRANE PROTEIN-RELATED"/>
    <property type="match status" value="1"/>
</dbReference>
<feature type="transmembrane region" description="Helical" evidence="6">
    <location>
        <begin position="245"/>
        <end position="262"/>
    </location>
</feature>
<dbReference type="RefSeq" id="WP_327598671.1">
    <property type="nucleotide sequence ID" value="NZ_JAYXHS010000001.1"/>
</dbReference>
<dbReference type="CDD" id="cd06580">
    <property type="entry name" value="TM_PBP1_transp_TpRbsC_like"/>
    <property type="match status" value="1"/>
</dbReference>
<evidence type="ECO:0000256" key="6">
    <source>
        <dbReference type="SAM" id="Phobius"/>
    </source>
</evidence>
<reference evidence="7 8" key="1">
    <citation type="submission" date="2024-01" db="EMBL/GenBank/DDBJ databases">
        <title>Uliginosibacterium soil sp. nov.</title>
        <authorList>
            <person name="Lv Y."/>
        </authorList>
    </citation>
    <scope>NUCLEOTIDE SEQUENCE [LARGE SCALE GENOMIC DNA]</scope>
    <source>
        <strain evidence="7 8">H3</strain>
    </source>
</reference>
<feature type="transmembrane region" description="Helical" evidence="6">
    <location>
        <begin position="65"/>
        <end position="86"/>
    </location>
</feature>
<feature type="transmembrane region" description="Helical" evidence="6">
    <location>
        <begin position="219"/>
        <end position="238"/>
    </location>
</feature>
<accession>A0ABU6K3U5</accession>
<evidence type="ECO:0000256" key="4">
    <source>
        <dbReference type="ARBA" id="ARBA00022989"/>
    </source>
</evidence>
<keyword evidence="8" id="KW-1185">Reference proteome</keyword>
<proteinExistence type="predicted"/>
<name>A0ABU6K3U5_9RHOO</name>
<dbReference type="Proteomes" id="UP001331561">
    <property type="component" value="Unassembled WGS sequence"/>
</dbReference>
<evidence type="ECO:0000256" key="5">
    <source>
        <dbReference type="ARBA" id="ARBA00023136"/>
    </source>
</evidence>
<dbReference type="PANTHER" id="PTHR43370:SF2">
    <property type="entry name" value="ABC TRANSPORTER PERMEASE PROTEIN"/>
    <property type="match status" value="1"/>
</dbReference>
<evidence type="ECO:0000313" key="8">
    <source>
        <dbReference type="Proteomes" id="UP001331561"/>
    </source>
</evidence>
<dbReference type="Pfam" id="PF02653">
    <property type="entry name" value="BPD_transp_2"/>
    <property type="match status" value="1"/>
</dbReference>
<evidence type="ECO:0000256" key="2">
    <source>
        <dbReference type="ARBA" id="ARBA00022475"/>
    </source>
</evidence>
<feature type="transmembrane region" description="Helical" evidence="6">
    <location>
        <begin position="268"/>
        <end position="289"/>
    </location>
</feature>
<sequence length="312" mass="31858">MTDSFFVHLVPILIGTLGAATPLVFAGLGELVAEKTGVINLGVEGMMLIGAIAAFAAAVGTEGNLAVGLIAGAIAGAAAALPFGILTLSLGANQAASGLALTIFGLGLSAFIGQSFVSYSLSGVKPIAIPLLSKIPVLGPVFFNQDIVVYLSFVTFGLVAWTLAKTRLGLILRAVGESPEAAHAIGYPVTAIRYGAVVFGGAMAGIAGAYLSVVYTPLWVQNMTAGRGWIAVALVVFATWKPARLMLGAYLFGGVTILQLHAQGFGVAIPSQLLSALPYIATIVVLVLISRDRKLLQLNLPASLGKPFIAGG</sequence>
<protein>
    <submittedName>
        <fullName evidence="7">ABC transporter permease</fullName>
    </submittedName>
</protein>
<feature type="transmembrane region" description="Helical" evidence="6">
    <location>
        <begin position="147"/>
        <end position="164"/>
    </location>
</feature>
<dbReference type="InterPro" id="IPR001851">
    <property type="entry name" value="ABC_transp_permease"/>
</dbReference>
<keyword evidence="3 6" id="KW-0812">Transmembrane</keyword>
<keyword evidence="5 6" id="KW-0472">Membrane</keyword>
<keyword evidence="4 6" id="KW-1133">Transmembrane helix</keyword>
<comment type="subcellular location">
    <subcellularLocation>
        <location evidence="1">Cell membrane</location>
        <topology evidence="1">Multi-pass membrane protein</topology>
    </subcellularLocation>
</comment>